<dbReference type="EMBL" id="CP071504">
    <property type="protein sequence ID" value="QSX28553.1"/>
    <property type="molecule type" value="Genomic_DNA"/>
</dbReference>
<sequence>MKNILFLSLTLFCSLAFADIKSVTVFDGEFKKINELTQPKDIEAFYSLWQTKIASDKKIKMDWSKGFKIDISGDNDSGRWLYCGGWLMPLSKSASVGLYQIQNYQQFELVLGITHNKSMVHRPSKLGLDSLTLAAH</sequence>
<dbReference type="Proteomes" id="UP000663281">
    <property type="component" value="Chromosome"/>
</dbReference>
<protein>
    <submittedName>
        <fullName evidence="2">Uncharacterized protein</fullName>
    </submittedName>
</protein>
<reference evidence="2 3" key="1">
    <citation type="submission" date="2021-03" db="EMBL/GenBank/DDBJ databases">
        <title>Novel species identification of genus Shewanella.</title>
        <authorList>
            <person name="Liu G."/>
            <person name="Zhang Q."/>
        </authorList>
    </citation>
    <scope>NUCLEOTIDE SEQUENCE [LARGE SCALE GENOMIC DNA]</scope>
    <source>
        <strain evidence="2 3">FJAT-53726</strain>
    </source>
</reference>
<feature type="chain" id="PRO_5037101797" evidence="1">
    <location>
        <begin position="19"/>
        <end position="136"/>
    </location>
</feature>
<keyword evidence="1" id="KW-0732">Signal</keyword>
<feature type="signal peptide" evidence="1">
    <location>
        <begin position="1"/>
        <end position="18"/>
    </location>
</feature>
<dbReference type="AlphaFoldDB" id="A0A974XJS2"/>
<evidence type="ECO:0000313" key="3">
    <source>
        <dbReference type="Proteomes" id="UP000663281"/>
    </source>
</evidence>
<dbReference type="KEGG" id="scyp:JYB88_09570"/>
<evidence type="ECO:0000256" key="1">
    <source>
        <dbReference type="SAM" id="SignalP"/>
    </source>
</evidence>
<dbReference type="RefSeq" id="WP_207323966.1">
    <property type="nucleotide sequence ID" value="NZ_CP071504.1"/>
</dbReference>
<gene>
    <name evidence="2" type="ORF">JYB88_09570</name>
</gene>
<evidence type="ECO:0000313" key="2">
    <source>
        <dbReference type="EMBL" id="QSX28553.1"/>
    </source>
</evidence>
<accession>A0A974XJS2</accession>
<name>A0A974XJS2_9GAMM</name>
<organism evidence="2 3">
    <name type="scientific">Shewanella cyperi</name>
    <dbReference type="NCBI Taxonomy" id="2814292"/>
    <lineage>
        <taxon>Bacteria</taxon>
        <taxon>Pseudomonadati</taxon>
        <taxon>Pseudomonadota</taxon>
        <taxon>Gammaproteobacteria</taxon>
        <taxon>Alteromonadales</taxon>
        <taxon>Shewanellaceae</taxon>
        <taxon>Shewanella</taxon>
    </lineage>
</organism>
<keyword evidence="3" id="KW-1185">Reference proteome</keyword>
<proteinExistence type="predicted"/>